<gene>
    <name evidence="2" type="ORF">EI546_03715</name>
</gene>
<evidence type="ECO:0000313" key="3">
    <source>
        <dbReference type="Proteomes" id="UP000285517"/>
    </source>
</evidence>
<organism evidence="2 3">
    <name type="scientific">Aequorivita ciconiae</name>
    <dbReference type="NCBI Taxonomy" id="2494375"/>
    <lineage>
        <taxon>Bacteria</taxon>
        <taxon>Pseudomonadati</taxon>
        <taxon>Bacteroidota</taxon>
        <taxon>Flavobacteriia</taxon>
        <taxon>Flavobacteriales</taxon>
        <taxon>Flavobacteriaceae</taxon>
        <taxon>Aequorivita</taxon>
    </lineage>
</organism>
<sequence>MKNTIFLVVFISFAISAMSQNIAKFRTQEIPIKLLDYNGNWGEWGDWEKSSFLIIHNLDDERITIYGGHLE</sequence>
<keyword evidence="3" id="KW-1185">Reference proteome</keyword>
<dbReference type="OrthoDB" id="1272076at2"/>
<dbReference type="KEGG" id="aev:EI546_03715"/>
<name>A0A410G0Y9_9FLAO</name>
<feature type="chain" id="PRO_5019179972" evidence="1">
    <location>
        <begin position="20"/>
        <end position="71"/>
    </location>
</feature>
<proteinExistence type="predicted"/>
<evidence type="ECO:0000313" key="2">
    <source>
        <dbReference type="EMBL" id="QAA80890.1"/>
    </source>
</evidence>
<dbReference type="EMBL" id="CP034951">
    <property type="protein sequence ID" value="QAA80890.1"/>
    <property type="molecule type" value="Genomic_DNA"/>
</dbReference>
<reference evidence="2 3" key="1">
    <citation type="submission" date="2019-01" db="EMBL/GenBank/DDBJ databases">
        <title>Complete genome sequencing of Aequorivita sp. H23M31.</title>
        <authorList>
            <person name="Bae J.-W."/>
        </authorList>
    </citation>
    <scope>NUCLEOTIDE SEQUENCE [LARGE SCALE GENOMIC DNA]</scope>
    <source>
        <strain evidence="2 3">H23M31</strain>
    </source>
</reference>
<dbReference type="Proteomes" id="UP000285517">
    <property type="component" value="Chromosome"/>
</dbReference>
<dbReference type="RefSeq" id="WP_128249283.1">
    <property type="nucleotide sequence ID" value="NZ_CP034951.1"/>
</dbReference>
<accession>A0A410G0Y9</accession>
<feature type="signal peptide" evidence="1">
    <location>
        <begin position="1"/>
        <end position="19"/>
    </location>
</feature>
<keyword evidence="1" id="KW-0732">Signal</keyword>
<evidence type="ECO:0000256" key="1">
    <source>
        <dbReference type="SAM" id="SignalP"/>
    </source>
</evidence>
<dbReference type="AlphaFoldDB" id="A0A410G0Y9"/>
<protein>
    <submittedName>
        <fullName evidence="2">Uncharacterized protein</fullName>
    </submittedName>
</protein>